<comment type="caution">
    <text evidence="2">The sequence shown here is derived from an EMBL/GenBank/DDBJ whole genome shotgun (WGS) entry which is preliminary data.</text>
</comment>
<accession>W3VKU9</accession>
<evidence type="ECO:0000256" key="1">
    <source>
        <dbReference type="SAM" id="MobiDB-lite"/>
    </source>
</evidence>
<feature type="region of interest" description="Disordered" evidence="1">
    <location>
        <begin position="14"/>
        <end position="44"/>
    </location>
</feature>
<keyword evidence="3" id="KW-1185">Reference proteome</keyword>
<protein>
    <submittedName>
        <fullName evidence="2">Uncharacterized protein</fullName>
    </submittedName>
</protein>
<feature type="compositionally biased region" description="Polar residues" evidence="1">
    <location>
        <begin position="35"/>
        <end position="44"/>
    </location>
</feature>
<evidence type="ECO:0000313" key="2">
    <source>
        <dbReference type="EMBL" id="ETS61432.1"/>
    </source>
</evidence>
<dbReference type="AlphaFoldDB" id="W3VKU9"/>
<organism evidence="2 3">
    <name type="scientific">Moesziomyces aphidis</name>
    <name type="common">Pseudozyma aphidis</name>
    <dbReference type="NCBI Taxonomy" id="84754"/>
    <lineage>
        <taxon>Eukaryota</taxon>
        <taxon>Fungi</taxon>
        <taxon>Dikarya</taxon>
        <taxon>Basidiomycota</taxon>
        <taxon>Ustilaginomycotina</taxon>
        <taxon>Ustilaginomycetes</taxon>
        <taxon>Ustilaginales</taxon>
        <taxon>Ustilaginaceae</taxon>
        <taxon>Moesziomyces</taxon>
    </lineage>
</organism>
<dbReference type="EMBL" id="AWNI01000016">
    <property type="protein sequence ID" value="ETS61432.1"/>
    <property type="molecule type" value="Genomic_DNA"/>
</dbReference>
<dbReference type="HOGENOM" id="CLU_1482612_0_0_1"/>
<evidence type="ECO:0000313" key="3">
    <source>
        <dbReference type="Proteomes" id="UP000019462"/>
    </source>
</evidence>
<reference evidence="2 3" key="1">
    <citation type="journal article" date="2014" name="Genome Announc.">
        <title>Genome sequence of the basidiomycetous fungus Pseudozyma aphidis DSM70725, an efficient producer of biosurfactant mannosylerythritol lipids.</title>
        <authorList>
            <person name="Lorenz S."/>
            <person name="Guenther M."/>
            <person name="Grumaz C."/>
            <person name="Rupp S."/>
            <person name="Zibek S."/>
            <person name="Sohn K."/>
        </authorList>
    </citation>
    <scope>NUCLEOTIDE SEQUENCE [LARGE SCALE GENOMIC DNA]</scope>
    <source>
        <strain evidence="3">ATCC 32657 / CBS 517.83 / DSM 70725 / JCM 10318 / NBRC 10182 / NRRL Y-7954 / St-0401</strain>
    </source>
</reference>
<sequence>MHLGCFGLNLNTASSVKQAKRERQPKRKRKEHTRAAQQPNTAIQLSPGTLFQHSTAQHSAVQCSSTRAAQRLGRLDFAMAAQSSRAQLSPVQPSPAKLELISLSAPHLLCLFDPTPTLATIFDLRSSPSSFIPRLLNTRTLVFYSCQSPLRSFPALPLRLLSIASSSSSRACIRPSRNPPRR</sequence>
<proteinExistence type="predicted"/>
<dbReference type="Proteomes" id="UP000019462">
    <property type="component" value="Unassembled WGS sequence"/>
</dbReference>
<gene>
    <name evidence="2" type="ORF">PaG_04464</name>
</gene>
<feature type="compositionally biased region" description="Basic residues" evidence="1">
    <location>
        <begin position="18"/>
        <end position="32"/>
    </location>
</feature>
<name>W3VKU9_MOEAP</name>